<dbReference type="InterPro" id="IPR036318">
    <property type="entry name" value="FAD-bd_PCMH-like_sf"/>
</dbReference>
<accession>A0A9X2T8L2</accession>
<dbReference type="InterPro" id="IPR016166">
    <property type="entry name" value="FAD-bd_PCMH"/>
</dbReference>
<keyword evidence="2" id="KW-0274">FAD</keyword>
<feature type="domain" description="FAD-binding PCMH-type" evidence="4">
    <location>
        <begin position="1"/>
        <end position="177"/>
    </location>
</feature>
<organism evidence="5 6">
    <name type="scientific">Ancylobacter mangrovi</name>
    <dbReference type="NCBI Taxonomy" id="2972472"/>
    <lineage>
        <taxon>Bacteria</taxon>
        <taxon>Pseudomonadati</taxon>
        <taxon>Pseudomonadota</taxon>
        <taxon>Alphaproteobacteria</taxon>
        <taxon>Hyphomicrobiales</taxon>
        <taxon>Xanthobacteraceae</taxon>
        <taxon>Ancylobacter</taxon>
    </lineage>
</organism>
<dbReference type="EMBL" id="JANTHZ010000011">
    <property type="protein sequence ID" value="MCS0497303.1"/>
    <property type="molecule type" value="Genomic_DNA"/>
</dbReference>
<dbReference type="InterPro" id="IPR016169">
    <property type="entry name" value="FAD-bd_PCMH_sub2"/>
</dbReference>
<evidence type="ECO:0000256" key="3">
    <source>
        <dbReference type="ARBA" id="ARBA00023002"/>
    </source>
</evidence>
<dbReference type="SUPFAM" id="SSF56176">
    <property type="entry name" value="FAD-binding/transporter-associated domain-like"/>
    <property type="match status" value="1"/>
</dbReference>
<dbReference type="InterPro" id="IPR002346">
    <property type="entry name" value="Mopterin_DH_FAD-bd"/>
</dbReference>
<name>A0A9X2T8L2_9HYPH</name>
<dbReference type="PROSITE" id="PS51387">
    <property type="entry name" value="FAD_PCMH"/>
    <property type="match status" value="1"/>
</dbReference>
<dbReference type="InterPro" id="IPR051312">
    <property type="entry name" value="Diverse_Substr_Oxidored"/>
</dbReference>
<gene>
    <name evidence="5" type="ORF">NVS89_19630</name>
</gene>
<keyword evidence="3" id="KW-0560">Oxidoreductase</keyword>
<dbReference type="Proteomes" id="UP001151088">
    <property type="component" value="Unassembled WGS sequence"/>
</dbReference>
<dbReference type="PANTHER" id="PTHR42659:SF2">
    <property type="entry name" value="XANTHINE DEHYDROGENASE SUBUNIT C-RELATED"/>
    <property type="match status" value="1"/>
</dbReference>
<dbReference type="RefSeq" id="WP_258734462.1">
    <property type="nucleotide sequence ID" value="NZ_JANTHZ010000011.1"/>
</dbReference>
<dbReference type="InterPro" id="IPR016167">
    <property type="entry name" value="FAD-bd_PCMH_sub1"/>
</dbReference>
<dbReference type="GO" id="GO:0016491">
    <property type="term" value="F:oxidoreductase activity"/>
    <property type="evidence" value="ECO:0007669"/>
    <property type="project" value="UniProtKB-KW"/>
</dbReference>
<keyword evidence="1" id="KW-0285">Flavoprotein</keyword>
<keyword evidence="6" id="KW-1185">Reference proteome</keyword>
<dbReference type="AlphaFoldDB" id="A0A9X2T8L2"/>
<reference evidence="5" key="1">
    <citation type="submission" date="2022-08" db="EMBL/GenBank/DDBJ databases">
        <authorList>
            <person name="Li F."/>
        </authorList>
    </citation>
    <scope>NUCLEOTIDE SEQUENCE</scope>
    <source>
        <strain evidence="5">MQZ15Z-1</strain>
    </source>
</reference>
<evidence type="ECO:0000313" key="5">
    <source>
        <dbReference type="EMBL" id="MCS0497303.1"/>
    </source>
</evidence>
<dbReference type="GO" id="GO:0071949">
    <property type="term" value="F:FAD binding"/>
    <property type="evidence" value="ECO:0007669"/>
    <property type="project" value="InterPro"/>
</dbReference>
<dbReference type="Pfam" id="PF00941">
    <property type="entry name" value="FAD_binding_5"/>
    <property type="match status" value="1"/>
</dbReference>
<protein>
    <submittedName>
        <fullName evidence="5">FAD binding domain-containing protein</fullName>
    </submittedName>
</protein>
<dbReference type="PANTHER" id="PTHR42659">
    <property type="entry name" value="XANTHINE DEHYDROGENASE SUBUNIT C-RELATED"/>
    <property type="match status" value="1"/>
</dbReference>
<sequence>MKPAVFDYARPGTLVEAARLLADTGAGAKAMAGSQSLGPMMNLRLARPGRVVDLTAIPALRAVTRRADALVIGACVTHADIEDGRVEDVTAGLLPHVAGRIAYRAVRNRGTLGGSLAHADPAADWLTALSLVGAVAELRSPRGGREVAVSELMVASFTTVLEPDEIIAAIRVPVAGAGARWGWTKLSSKVGEFAHGLAGVFADPGRGTFRAAIGALDTAPIVIDDAAPLFGGPFGERLDQRLDEAALDRRLDERDVVDDYVRAMARVALARAAAQASARQASAGEGERA</sequence>
<evidence type="ECO:0000313" key="6">
    <source>
        <dbReference type="Proteomes" id="UP001151088"/>
    </source>
</evidence>
<evidence type="ECO:0000259" key="4">
    <source>
        <dbReference type="PROSITE" id="PS51387"/>
    </source>
</evidence>
<dbReference type="Gene3D" id="3.30.465.10">
    <property type="match status" value="1"/>
</dbReference>
<evidence type="ECO:0000256" key="2">
    <source>
        <dbReference type="ARBA" id="ARBA00022827"/>
    </source>
</evidence>
<proteinExistence type="predicted"/>
<comment type="caution">
    <text evidence="5">The sequence shown here is derived from an EMBL/GenBank/DDBJ whole genome shotgun (WGS) entry which is preliminary data.</text>
</comment>
<dbReference type="Gene3D" id="3.30.43.10">
    <property type="entry name" value="Uridine Diphospho-n-acetylenolpyruvylglucosamine Reductase, domain 2"/>
    <property type="match status" value="1"/>
</dbReference>
<evidence type="ECO:0000256" key="1">
    <source>
        <dbReference type="ARBA" id="ARBA00022630"/>
    </source>
</evidence>